<evidence type="ECO:0000313" key="1">
    <source>
        <dbReference type="EMBL" id="JAD94381.1"/>
    </source>
</evidence>
<dbReference type="GO" id="GO:0000428">
    <property type="term" value="C:DNA-directed RNA polymerase complex"/>
    <property type="evidence" value="ECO:0007669"/>
    <property type="project" value="UniProtKB-KW"/>
</dbReference>
<name>A0A0A9E2V3_ARUDO</name>
<sequence length="92" mass="10476">MSHLAHFFCLFFSRFEKIDRTSFNWIDVHVFLSFSGYDLSPEVASVTSSSSSERYASLPESSKFLAWATSPFTNSSSSFTYLSTCSLFKRNL</sequence>
<reference evidence="1" key="2">
    <citation type="journal article" date="2015" name="Data Brief">
        <title>Shoot transcriptome of the giant reed, Arundo donax.</title>
        <authorList>
            <person name="Barrero R.A."/>
            <person name="Guerrero F.D."/>
            <person name="Moolhuijzen P."/>
            <person name="Goolsby J.A."/>
            <person name="Tidwell J."/>
            <person name="Bellgard S.E."/>
            <person name="Bellgard M.I."/>
        </authorList>
    </citation>
    <scope>NUCLEOTIDE SEQUENCE</scope>
    <source>
        <tissue evidence="1">Shoot tissue taken approximately 20 cm above the soil surface</tissue>
    </source>
</reference>
<protein>
    <submittedName>
        <fullName evidence="1">DNA-directed RNA polymerase I largest subunit, putative</fullName>
    </submittedName>
</protein>
<reference evidence="1" key="1">
    <citation type="submission" date="2014-09" db="EMBL/GenBank/DDBJ databases">
        <authorList>
            <person name="Magalhaes I.L.F."/>
            <person name="Oliveira U."/>
            <person name="Santos F.R."/>
            <person name="Vidigal T.H.D.A."/>
            <person name="Brescovit A.D."/>
            <person name="Santos A.J."/>
        </authorList>
    </citation>
    <scope>NUCLEOTIDE SEQUENCE</scope>
    <source>
        <tissue evidence="1">Shoot tissue taken approximately 20 cm above the soil surface</tissue>
    </source>
</reference>
<accession>A0A0A9E2V3</accession>
<dbReference type="AlphaFoldDB" id="A0A0A9E2V3"/>
<dbReference type="EMBL" id="GBRH01203514">
    <property type="protein sequence ID" value="JAD94381.1"/>
    <property type="molecule type" value="Transcribed_RNA"/>
</dbReference>
<proteinExistence type="predicted"/>
<keyword evidence="1" id="KW-0804">Transcription</keyword>
<keyword evidence="1" id="KW-0240">DNA-directed RNA polymerase</keyword>
<organism evidence="1">
    <name type="scientific">Arundo donax</name>
    <name type="common">Giant reed</name>
    <name type="synonym">Donax arundinaceus</name>
    <dbReference type="NCBI Taxonomy" id="35708"/>
    <lineage>
        <taxon>Eukaryota</taxon>
        <taxon>Viridiplantae</taxon>
        <taxon>Streptophyta</taxon>
        <taxon>Embryophyta</taxon>
        <taxon>Tracheophyta</taxon>
        <taxon>Spermatophyta</taxon>
        <taxon>Magnoliopsida</taxon>
        <taxon>Liliopsida</taxon>
        <taxon>Poales</taxon>
        <taxon>Poaceae</taxon>
        <taxon>PACMAD clade</taxon>
        <taxon>Arundinoideae</taxon>
        <taxon>Arundineae</taxon>
        <taxon>Arundo</taxon>
    </lineage>
</organism>